<accession>A0A367JQI2</accession>
<keyword evidence="2" id="KW-1185">Reference proteome</keyword>
<organism evidence="1 2">
    <name type="scientific">Rhizopus azygosporus</name>
    <name type="common">Rhizopus microsporus var. azygosporus</name>
    <dbReference type="NCBI Taxonomy" id="86630"/>
    <lineage>
        <taxon>Eukaryota</taxon>
        <taxon>Fungi</taxon>
        <taxon>Fungi incertae sedis</taxon>
        <taxon>Mucoromycota</taxon>
        <taxon>Mucoromycotina</taxon>
        <taxon>Mucoromycetes</taxon>
        <taxon>Mucorales</taxon>
        <taxon>Mucorineae</taxon>
        <taxon>Rhizopodaceae</taxon>
        <taxon>Rhizopus</taxon>
    </lineage>
</organism>
<evidence type="ECO:0000313" key="1">
    <source>
        <dbReference type="EMBL" id="RCH92212.1"/>
    </source>
</evidence>
<sequence length="74" mass="8272">MTVGTNAVANESNKEFSTWIRLILCIILAVARLDQKDGAYDDSLAAQPEGRDALAVMMYRLTSVNQNWNKKVNQ</sequence>
<dbReference type="AlphaFoldDB" id="A0A367JQI2"/>
<proteinExistence type="predicted"/>
<reference evidence="1 2" key="1">
    <citation type="journal article" date="2018" name="G3 (Bethesda)">
        <title>Phylogenetic and Phylogenomic Definition of Rhizopus Species.</title>
        <authorList>
            <person name="Gryganskyi A.P."/>
            <person name="Golan J."/>
            <person name="Dolatabadi S."/>
            <person name="Mondo S."/>
            <person name="Robb S."/>
            <person name="Idnurm A."/>
            <person name="Muszewska A."/>
            <person name="Steczkiewicz K."/>
            <person name="Masonjones S."/>
            <person name="Liao H.L."/>
            <person name="Gajdeczka M.T."/>
            <person name="Anike F."/>
            <person name="Vuek A."/>
            <person name="Anishchenko I.M."/>
            <person name="Voigt K."/>
            <person name="de Hoog G.S."/>
            <person name="Smith M.E."/>
            <person name="Heitman J."/>
            <person name="Vilgalys R."/>
            <person name="Stajich J.E."/>
        </authorList>
    </citation>
    <scope>NUCLEOTIDE SEQUENCE [LARGE SCALE GENOMIC DNA]</scope>
    <source>
        <strain evidence="1 2">CBS 357.93</strain>
    </source>
</reference>
<comment type="caution">
    <text evidence="1">The sequence shown here is derived from an EMBL/GenBank/DDBJ whole genome shotgun (WGS) entry which is preliminary data.</text>
</comment>
<dbReference type="Proteomes" id="UP000252139">
    <property type="component" value="Unassembled WGS sequence"/>
</dbReference>
<protein>
    <submittedName>
        <fullName evidence="1">Uncharacterized protein</fullName>
    </submittedName>
</protein>
<name>A0A367JQI2_RHIAZ</name>
<dbReference type="EMBL" id="PJQL01000861">
    <property type="protein sequence ID" value="RCH92212.1"/>
    <property type="molecule type" value="Genomic_DNA"/>
</dbReference>
<evidence type="ECO:0000313" key="2">
    <source>
        <dbReference type="Proteomes" id="UP000252139"/>
    </source>
</evidence>
<gene>
    <name evidence="1" type="ORF">CU097_012871</name>
</gene>